<dbReference type="Pfam" id="PF10706">
    <property type="entry name" value="Aminoglyc_resit"/>
    <property type="match status" value="1"/>
</dbReference>
<dbReference type="Proteomes" id="UP001165143">
    <property type="component" value="Unassembled WGS sequence"/>
</dbReference>
<dbReference type="EMBL" id="BSRX01000059">
    <property type="protein sequence ID" value="GLW58773.1"/>
    <property type="molecule type" value="Genomic_DNA"/>
</dbReference>
<accession>A0A9W6PPY2</accession>
<name>A0A9W6PPY2_9ACTN</name>
<evidence type="ECO:0000313" key="1">
    <source>
        <dbReference type="EMBL" id="GLW58773.1"/>
    </source>
</evidence>
<sequence>MDAVIDENATVPAQGPWAPLAPHEVARLLAGADFPWWIASGYAIELAVGEPYREHGDLDVLVLHRDQQEVRRFFDGWDLFMADPPGAGLLRPWPPGEILPARVHDVWCRRAPDEPWSIQLMFDEADGEEWVSRRDARVRRPLAQLGRVTSAGVAYLSPEVQLFYKAKNVREKDQLDFDRMLPRLDADQRAWLMGALKLVLPGHAWLGRLRQWGRR</sequence>
<gene>
    <name evidence="1" type="ORF">Kpho01_67840</name>
</gene>
<dbReference type="AlphaFoldDB" id="A0A9W6PPY2"/>
<dbReference type="Gene3D" id="3.30.460.40">
    <property type="match status" value="1"/>
</dbReference>
<comment type="caution">
    <text evidence="1">The sequence shown here is derived from an EMBL/GenBank/DDBJ whole genome shotgun (WGS) entry which is preliminary data.</text>
</comment>
<evidence type="ECO:0008006" key="3">
    <source>
        <dbReference type="Google" id="ProtNLM"/>
    </source>
</evidence>
<evidence type="ECO:0000313" key="2">
    <source>
        <dbReference type="Proteomes" id="UP001165143"/>
    </source>
</evidence>
<dbReference type="InterPro" id="IPR019646">
    <property type="entry name" value="Aminoglyc_AdlTrfase"/>
</dbReference>
<protein>
    <recommendedName>
        <fullName evidence="3">Amino acid transporter</fullName>
    </recommendedName>
</protein>
<reference evidence="1" key="1">
    <citation type="submission" date="2023-02" db="EMBL/GenBank/DDBJ databases">
        <title>Kitasatospora phosalacinea NBRC 14362.</title>
        <authorList>
            <person name="Ichikawa N."/>
            <person name="Sato H."/>
            <person name="Tonouchi N."/>
        </authorList>
    </citation>
    <scope>NUCLEOTIDE SEQUENCE</scope>
    <source>
        <strain evidence="1">NBRC 14362</strain>
    </source>
</reference>
<proteinExistence type="predicted"/>
<organism evidence="1 2">
    <name type="scientific">Kitasatospora phosalacinea</name>
    <dbReference type="NCBI Taxonomy" id="2065"/>
    <lineage>
        <taxon>Bacteria</taxon>
        <taxon>Bacillati</taxon>
        <taxon>Actinomycetota</taxon>
        <taxon>Actinomycetes</taxon>
        <taxon>Kitasatosporales</taxon>
        <taxon>Streptomycetaceae</taxon>
        <taxon>Kitasatospora</taxon>
    </lineage>
</organism>